<gene>
    <name evidence="1" type="ORF">K3G42_001252</name>
</gene>
<dbReference type="Proteomes" id="UP000827872">
    <property type="component" value="Linkage Group LG10"/>
</dbReference>
<dbReference type="EMBL" id="CM037623">
    <property type="protein sequence ID" value="KAH7987888.1"/>
    <property type="molecule type" value="Genomic_DNA"/>
</dbReference>
<name>A0ACB8E6M1_9SAUR</name>
<reference evidence="1" key="1">
    <citation type="submission" date="2021-08" db="EMBL/GenBank/DDBJ databases">
        <title>The first chromosome-level gecko genome reveals the dynamic sex chromosomes of Neotropical dwarf geckos (Sphaerodactylidae: Sphaerodactylus).</title>
        <authorList>
            <person name="Pinto B.J."/>
            <person name="Keating S.E."/>
            <person name="Gamble T."/>
        </authorList>
    </citation>
    <scope>NUCLEOTIDE SEQUENCE</scope>
    <source>
        <strain evidence="1">TG3544</strain>
    </source>
</reference>
<accession>A0ACB8E6M1</accession>
<sequence length="375" mass="41974">MASRGQAQCSSVLQQAMAQKIPKSFWINTCGSPLSGLRPTVGGSGQLQEDEQLDTLAPDLHGPSQGLGHSIQREAGTESPYQLTPLLHNYRGARPKGRRESTWLPYQDISPEWDLKAQKWSKAQAQAGAWAPKQGADAWRQEQDEMQQDLYFLRRNIEFLLALTETGGGDRWPLGLVPLREPPPVQSLQDQGPPRPAPPANVPPGGQRVEAHMEKYGEEYEEEVEQVHKQFEDHFQEEKVHTRLQKIRQGTQSVAKYISEFRQLARVIQLAQWALVTGELTTLEEWYIRAGEVEIQLHKVQQLKQRSSPSCKPLPPPPLRGPMKLPLPSCSDRGVEETHYTCHRRLGLRLHCGGEGHMATVSPGKKDGTGSPPVK</sequence>
<organism evidence="1 2">
    <name type="scientific">Sphaerodactylus townsendi</name>
    <dbReference type="NCBI Taxonomy" id="933632"/>
    <lineage>
        <taxon>Eukaryota</taxon>
        <taxon>Metazoa</taxon>
        <taxon>Chordata</taxon>
        <taxon>Craniata</taxon>
        <taxon>Vertebrata</taxon>
        <taxon>Euteleostomi</taxon>
        <taxon>Lepidosauria</taxon>
        <taxon>Squamata</taxon>
        <taxon>Bifurcata</taxon>
        <taxon>Gekkota</taxon>
        <taxon>Sphaerodactylidae</taxon>
        <taxon>Sphaerodactylus</taxon>
    </lineage>
</organism>
<evidence type="ECO:0000313" key="1">
    <source>
        <dbReference type="EMBL" id="KAH7987888.1"/>
    </source>
</evidence>
<proteinExistence type="predicted"/>
<keyword evidence="2" id="KW-1185">Reference proteome</keyword>
<comment type="caution">
    <text evidence="1">The sequence shown here is derived from an EMBL/GenBank/DDBJ whole genome shotgun (WGS) entry which is preliminary data.</text>
</comment>
<protein>
    <submittedName>
        <fullName evidence="1">Uncharacterized protein</fullName>
    </submittedName>
</protein>
<evidence type="ECO:0000313" key="2">
    <source>
        <dbReference type="Proteomes" id="UP000827872"/>
    </source>
</evidence>